<proteinExistence type="predicted"/>
<gene>
    <name evidence="1" type="ORF">BDV33DRAFT_167617</name>
</gene>
<organism evidence="1 2">
    <name type="scientific">Aspergillus novoparasiticus</name>
    <dbReference type="NCBI Taxonomy" id="986946"/>
    <lineage>
        <taxon>Eukaryota</taxon>
        <taxon>Fungi</taxon>
        <taxon>Dikarya</taxon>
        <taxon>Ascomycota</taxon>
        <taxon>Pezizomycotina</taxon>
        <taxon>Eurotiomycetes</taxon>
        <taxon>Eurotiomycetidae</taxon>
        <taxon>Eurotiales</taxon>
        <taxon>Aspergillaceae</taxon>
        <taxon>Aspergillus</taxon>
        <taxon>Aspergillus subgen. Circumdati</taxon>
    </lineage>
</organism>
<keyword evidence="2" id="KW-1185">Reference proteome</keyword>
<name>A0A5N6F1V2_9EURO</name>
<dbReference type="Proteomes" id="UP000326799">
    <property type="component" value="Unassembled WGS sequence"/>
</dbReference>
<sequence length="198" mass="22260">MKVKRQLLTIKLAKIRLTEKKFDLTILLDASSALVSLGRDPKSILDSVKLGYETYKKATDDSTAKSLYGDAVKKQYIIDQLAQCSETFESPEKAFRTRKDNQIEIDDPGSLKILATKGDIEKILREFKNAIVEKDKKDIESALDSFIAVTLNRNNAVLDYNAFLQLLFEASNVREYSKSQAEALGQRMHTLDPNAPAI</sequence>
<evidence type="ECO:0000313" key="2">
    <source>
        <dbReference type="Proteomes" id="UP000326799"/>
    </source>
</evidence>
<dbReference type="EMBL" id="ML733407">
    <property type="protein sequence ID" value="KAB8223185.1"/>
    <property type="molecule type" value="Genomic_DNA"/>
</dbReference>
<reference evidence="1 2" key="1">
    <citation type="submission" date="2019-04" db="EMBL/GenBank/DDBJ databases">
        <title>Fungal friends and foes A comparative genomics study of 23 Aspergillus species from section Flavi.</title>
        <authorList>
            <consortium name="DOE Joint Genome Institute"/>
            <person name="Kjaerbolling I."/>
            <person name="Vesth T.C."/>
            <person name="Frisvad J.C."/>
            <person name="Nybo J.L."/>
            <person name="Theobald S."/>
            <person name="Kildgaard S."/>
            <person name="Petersen T.I."/>
            <person name="Kuo A."/>
            <person name="Sato A."/>
            <person name="Lyhne E.K."/>
            <person name="Kogle M.E."/>
            <person name="Wiebenga A."/>
            <person name="Kun R.S."/>
            <person name="Lubbers R.J."/>
            <person name="Makela M.R."/>
            <person name="Barry K."/>
            <person name="Chovatia M."/>
            <person name="Clum A."/>
            <person name="Daum C."/>
            <person name="Haridas S."/>
            <person name="He G."/>
            <person name="LaButti K."/>
            <person name="Lipzen A."/>
            <person name="Mondo S."/>
            <person name="Pangilinan J."/>
            <person name="Riley R."/>
            <person name="Salamov A."/>
            <person name="Simmons B.A."/>
            <person name="Magnuson J.K."/>
            <person name="Henrissat B."/>
            <person name="Mortensen U.H."/>
            <person name="Larsen T.O."/>
            <person name="De vries R.P."/>
            <person name="Grigoriev I.V."/>
            <person name="Machida M."/>
            <person name="Baker S.E."/>
            <person name="Andersen M.R."/>
        </authorList>
    </citation>
    <scope>NUCLEOTIDE SEQUENCE [LARGE SCALE GENOMIC DNA]</scope>
    <source>
        <strain evidence="1 2">CBS 126849</strain>
    </source>
</reference>
<protein>
    <submittedName>
        <fullName evidence="1">Uncharacterized protein</fullName>
    </submittedName>
</protein>
<dbReference type="AlphaFoldDB" id="A0A5N6F1V2"/>
<evidence type="ECO:0000313" key="1">
    <source>
        <dbReference type="EMBL" id="KAB8223185.1"/>
    </source>
</evidence>
<accession>A0A5N6F1V2</accession>